<evidence type="ECO:0000256" key="6">
    <source>
        <dbReference type="ARBA" id="ARBA00022989"/>
    </source>
</evidence>
<feature type="transmembrane region" description="Helical" evidence="9">
    <location>
        <begin position="20"/>
        <end position="41"/>
    </location>
</feature>
<keyword evidence="5 9" id="KW-0812">Transmembrane</keyword>
<evidence type="ECO:0000256" key="4">
    <source>
        <dbReference type="ARBA" id="ARBA00022519"/>
    </source>
</evidence>
<evidence type="ECO:0000256" key="7">
    <source>
        <dbReference type="ARBA" id="ARBA00023136"/>
    </source>
</evidence>
<keyword evidence="2" id="KW-0813">Transport</keyword>
<accession>A0A8D5JI67</accession>
<proteinExistence type="inferred from homology"/>
<sequence length="167" mass="18740">MFTKIADRIDAVNNFIGRGVSWLTLLMALVMFVTVILRYIFNMGWIWMQESVVFMHGFVFMLAGGYTLLAEEHVRIDIFYRPMSEKKQAIVNIIGILFLLFPTCFIIFSYGFSYVSDSWSVLEGSMEAGGLPGVFILKTSILAFPILVGLQGVAKLIRAFNTLTASA</sequence>
<organism evidence="11 12">
    <name type="scientific">Desulfomarina profundi</name>
    <dbReference type="NCBI Taxonomy" id="2772557"/>
    <lineage>
        <taxon>Bacteria</taxon>
        <taxon>Pseudomonadati</taxon>
        <taxon>Thermodesulfobacteriota</taxon>
        <taxon>Desulfobulbia</taxon>
        <taxon>Desulfobulbales</taxon>
        <taxon>Desulfobulbaceae</taxon>
        <taxon>Desulfomarina</taxon>
    </lineage>
</organism>
<evidence type="ECO:0000313" key="12">
    <source>
        <dbReference type="Proteomes" id="UP000826725"/>
    </source>
</evidence>
<name>A0A8D5JI67_9BACT</name>
<protein>
    <recommendedName>
        <fullName evidence="10">Tripartite ATP-independent periplasmic transporters DctQ component domain-containing protein</fullName>
    </recommendedName>
</protein>
<dbReference type="InterPro" id="IPR007387">
    <property type="entry name" value="TRAP_DctQ"/>
</dbReference>
<evidence type="ECO:0000256" key="1">
    <source>
        <dbReference type="ARBA" id="ARBA00004429"/>
    </source>
</evidence>
<keyword evidence="3" id="KW-1003">Cell membrane</keyword>
<feature type="transmembrane region" description="Helical" evidence="9">
    <location>
        <begin position="53"/>
        <end position="69"/>
    </location>
</feature>
<dbReference type="KEGG" id="dbk:DGMP_30370"/>
<feature type="domain" description="Tripartite ATP-independent periplasmic transporters DctQ component" evidence="10">
    <location>
        <begin position="27"/>
        <end position="160"/>
    </location>
</feature>
<evidence type="ECO:0000256" key="9">
    <source>
        <dbReference type="SAM" id="Phobius"/>
    </source>
</evidence>
<dbReference type="EMBL" id="AP024086">
    <property type="protein sequence ID" value="BCL62344.1"/>
    <property type="molecule type" value="Genomic_DNA"/>
</dbReference>
<evidence type="ECO:0000256" key="8">
    <source>
        <dbReference type="ARBA" id="ARBA00038436"/>
    </source>
</evidence>
<evidence type="ECO:0000256" key="3">
    <source>
        <dbReference type="ARBA" id="ARBA00022475"/>
    </source>
</evidence>
<dbReference type="Pfam" id="PF04290">
    <property type="entry name" value="DctQ"/>
    <property type="match status" value="1"/>
</dbReference>
<evidence type="ECO:0000256" key="2">
    <source>
        <dbReference type="ARBA" id="ARBA00022448"/>
    </source>
</evidence>
<dbReference type="Proteomes" id="UP000826725">
    <property type="component" value="Chromosome"/>
</dbReference>
<dbReference type="RefSeq" id="WP_228854709.1">
    <property type="nucleotide sequence ID" value="NZ_AP024086.1"/>
</dbReference>
<comment type="subcellular location">
    <subcellularLocation>
        <location evidence="1">Cell inner membrane</location>
        <topology evidence="1">Multi-pass membrane protein</topology>
    </subcellularLocation>
</comment>
<dbReference type="InterPro" id="IPR055348">
    <property type="entry name" value="DctQ"/>
</dbReference>
<evidence type="ECO:0000256" key="5">
    <source>
        <dbReference type="ARBA" id="ARBA00022692"/>
    </source>
</evidence>
<gene>
    <name evidence="11" type="ORF">DGMP_30370</name>
</gene>
<keyword evidence="6 9" id="KW-1133">Transmembrane helix</keyword>
<dbReference type="AlphaFoldDB" id="A0A8D5JI67"/>
<dbReference type="PANTHER" id="PTHR35011">
    <property type="entry name" value="2,3-DIKETO-L-GULONATE TRAP TRANSPORTER SMALL PERMEASE PROTEIN YIAM"/>
    <property type="match status" value="1"/>
</dbReference>
<dbReference type="PANTHER" id="PTHR35011:SF4">
    <property type="entry name" value="SLL1102 PROTEIN"/>
    <property type="match status" value="1"/>
</dbReference>
<feature type="transmembrane region" description="Helical" evidence="9">
    <location>
        <begin position="130"/>
        <end position="150"/>
    </location>
</feature>
<dbReference type="GO" id="GO:0005886">
    <property type="term" value="C:plasma membrane"/>
    <property type="evidence" value="ECO:0007669"/>
    <property type="project" value="UniProtKB-SubCell"/>
</dbReference>
<keyword evidence="7 9" id="KW-0472">Membrane</keyword>
<keyword evidence="4" id="KW-0997">Cell inner membrane</keyword>
<evidence type="ECO:0000313" key="11">
    <source>
        <dbReference type="EMBL" id="BCL62344.1"/>
    </source>
</evidence>
<evidence type="ECO:0000259" key="10">
    <source>
        <dbReference type="Pfam" id="PF04290"/>
    </source>
</evidence>
<reference evidence="11" key="1">
    <citation type="submission" date="2020-09" db="EMBL/GenBank/DDBJ databases">
        <title>Desulfogranum mesoprofundum gen. nov., sp. nov., a novel mesophilic, sulfate-reducing chemolithoautotroph isolated from a deep-sea hydrothermal vent chimney in the Suiyo Seamount.</title>
        <authorList>
            <person name="Hashimoto Y."/>
            <person name="Nakagawa S."/>
        </authorList>
    </citation>
    <scope>NUCLEOTIDE SEQUENCE</scope>
    <source>
        <strain evidence="11">KT2</strain>
    </source>
</reference>
<keyword evidence="12" id="KW-1185">Reference proteome</keyword>
<feature type="transmembrane region" description="Helical" evidence="9">
    <location>
        <begin position="89"/>
        <end position="110"/>
    </location>
</feature>
<comment type="similarity">
    <text evidence="8">Belongs to the TRAP transporter small permease family.</text>
</comment>